<keyword evidence="3" id="KW-1185">Reference proteome</keyword>
<protein>
    <submittedName>
        <fullName evidence="2">Uncharacterized protein</fullName>
    </submittedName>
</protein>
<reference evidence="2 3" key="1">
    <citation type="submission" date="2015-01" db="EMBL/GenBank/DDBJ databases">
        <title>The Genome Sequence of Exophiala mesophila CBS40295.</title>
        <authorList>
            <consortium name="The Broad Institute Genomics Platform"/>
            <person name="Cuomo C."/>
            <person name="de Hoog S."/>
            <person name="Gorbushina A."/>
            <person name="Stielow B."/>
            <person name="Teixiera M."/>
            <person name="Abouelleil A."/>
            <person name="Chapman S.B."/>
            <person name="Priest M."/>
            <person name="Young S.K."/>
            <person name="Wortman J."/>
            <person name="Nusbaum C."/>
            <person name="Birren B."/>
        </authorList>
    </citation>
    <scope>NUCLEOTIDE SEQUENCE [LARGE SCALE GENOMIC DNA]</scope>
    <source>
        <strain evidence="2 3">CBS 40295</strain>
    </source>
</reference>
<dbReference type="VEuPathDB" id="FungiDB:PV10_06344"/>
<evidence type="ECO:0000313" key="3">
    <source>
        <dbReference type="Proteomes" id="UP000054302"/>
    </source>
</evidence>
<dbReference type="EMBL" id="KN847523">
    <property type="protein sequence ID" value="KIV91851.1"/>
    <property type="molecule type" value="Genomic_DNA"/>
</dbReference>
<evidence type="ECO:0000256" key="1">
    <source>
        <dbReference type="SAM" id="SignalP"/>
    </source>
</evidence>
<dbReference type="RefSeq" id="XP_016223425.1">
    <property type="nucleotide sequence ID" value="XM_016371132.1"/>
</dbReference>
<feature type="chain" id="PRO_5002236712" evidence="1">
    <location>
        <begin position="17"/>
        <end position="130"/>
    </location>
</feature>
<dbReference type="OrthoDB" id="10328168at2759"/>
<accession>A0A0D1XUG7</accession>
<feature type="signal peptide" evidence="1">
    <location>
        <begin position="1"/>
        <end position="16"/>
    </location>
</feature>
<evidence type="ECO:0000313" key="2">
    <source>
        <dbReference type="EMBL" id="KIV91851.1"/>
    </source>
</evidence>
<dbReference type="HOGENOM" id="CLU_1938167_0_0_1"/>
<organism evidence="2 3">
    <name type="scientific">Exophiala mesophila</name>
    <name type="common">Black yeast-like fungus</name>
    <dbReference type="NCBI Taxonomy" id="212818"/>
    <lineage>
        <taxon>Eukaryota</taxon>
        <taxon>Fungi</taxon>
        <taxon>Dikarya</taxon>
        <taxon>Ascomycota</taxon>
        <taxon>Pezizomycotina</taxon>
        <taxon>Eurotiomycetes</taxon>
        <taxon>Chaetothyriomycetidae</taxon>
        <taxon>Chaetothyriales</taxon>
        <taxon>Herpotrichiellaceae</taxon>
        <taxon>Exophiala</taxon>
    </lineage>
</organism>
<sequence length="130" mass="14999">MQYLTVATLLLATASASVLQPRQWNDWKGKETVTVYVTQEKPVPQIEYKTEYKTDYKTVTATTTEYKEKVVPTTIYKTEYKTATVTDYKEKIVPTTVTDYKTSYITAAPQKEYITVYVTKEGGKTWGDWH</sequence>
<dbReference type="GeneID" id="27324189"/>
<keyword evidence="1" id="KW-0732">Signal</keyword>
<dbReference type="Proteomes" id="UP000054302">
    <property type="component" value="Unassembled WGS sequence"/>
</dbReference>
<dbReference type="AlphaFoldDB" id="A0A0D1XUG7"/>
<proteinExistence type="predicted"/>
<gene>
    <name evidence="2" type="ORF">PV10_06344</name>
</gene>
<name>A0A0D1XUG7_EXOME</name>
<dbReference type="STRING" id="212818.A0A0D1XUG7"/>